<dbReference type="InterPro" id="IPR041581">
    <property type="entry name" value="Glyoxalase_6"/>
</dbReference>
<dbReference type="RefSeq" id="WP_344533822.1">
    <property type="nucleotide sequence ID" value="NZ_BAAAPE010000016.1"/>
</dbReference>
<evidence type="ECO:0000256" key="1">
    <source>
        <dbReference type="SAM" id="MobiDB-lite"/>
    </source>
</evidence>
<name>A0ABN2WRR4_9ACTN</name>
<dbReference type="EMBL" id="BAAAPE010000016">
    <property type="protein sequence ID" value="GAA2097774.1"/>
    <property type="molecule type" value="Genomic_DNA"/>
</dbReference>
<comment type="caution">
    <text evidence="3">The sequence shown here is derived from an EMBL/GenBank/DDBJ whole genome shotgun (WGS) entry which is preliminary data.</text>
</comment>
<dbReference type="Pfam" id="PF00903">
    <property type="entry name" value="Glyoxalase"/>
    <property type="match status" value="1"/>
</dbReference>
<dbReference type="Pfam" id="PF18029">
    <property type="entry name" value="Glyoxalase_6"/>
    <property type="match status" value="1"/>
</dbReference>
<dbReference type="InterPro" id="IPR004360">
    <property type="entry name" value="Glyas_Fos-R_dOase_dom"/>
</dbReference>
<dbReference type="Gene3D" id="3.10.180.10">
    <property type="entry name" value="2,3-Dihydroxybiphenyl 1,2-Dioxygenase, domain 1"/>
    <property type="match status" value="2"/>
</dbReference>
<keyword evidence="4" id="KW-1185">Reference proteome</keyword>
<dbReference type="PANTHER" id="PTHR33993">
    <property type="entry name" value="GLYOXALASE-RELATED"/>
    <property type="match status" value="1"/>
</dbReference>
<dbReference type="PROSITE" id="PS51819">
    <property type="entry name" value="VOC"/>
    <property type="match status" value="2"/>
</dbReference>
<proteinExistence type="predicted"/>
<dbReference type="PANTHER" id="PTHR33993:SF10">
    <property type="entry name" value="CONSERVED PROTEIN"/>
    <property type="match status" value="1"/>
</dbReference>
<dbReference type="CDD" id="cd07247">
    <property type="entry name" value="SgaA_N_like"/>
    <property type="match status" value="1"/>
</dbReference>
<feature type="domain" description="VOC" evidence="2">
    <location>
        <begin position="9"/>
        <end position="122"/>
    </location>
</feature>
<dbReference type="InterPro" id="IPR037523">
    <property type="entry name" value="VOC_core"/>
</dbReference>
<dbReference type="InterPro" id="IPR052164">
    <property type="entry name" value="Anthracycline_SecMetBiosynth"/>
</dbReference>
<dbReference type="SUPFAM" id="SSF54593">
    <property type="entry name" value="Glyoxalase/Bleomycin resistance protein/Dihydroxybiphenyl dioxygenase"/>
    <property type="match status" value="2"/>
</dbReference>
<gene>
    <name evidence="3" type="ORF">GCM10009801_68400</name>
</gene>
<reference evidence="3 4" key="1">
    <citation type="journal article" date="2019" name="Int. J. Syst. Evol. Microbiol.">
        <title>The Global Catalogue of Microorganisms (GCM) 10K type strain sequencing project: providing services to taxonomists for standard genome sequencing and annotation.</title>
        <authorList>
            <consortium name="The Broad Institute Genomics Platform"/>
            <consortium name="The Broad Institute Genome Sequencing Center for Infectious Disease"/>
            <person name="Wu L."/>
            <person name="Ma J."/>
        </authorList>
    </citation>
    <scope>NUCLEOTIDE SEQUENCE [LARGE SCALE GENOMIC DNA]</scope>
    <source>
        <strain evidence="3 4">JCM 15478</strain>
    </source>
</reference>
<dbReference type="InterPro" id="IPR029068">
    <property type="entry name" value="Glyas_Bleomycin-R_OHBP_Dase"/>
</dbReference>
<evidence type="ECO:0000259" key="2">
    <source>
        <dbReference type="PROSITE" id="PS51819"/>
    </source>
</evidence>
<sequence>MDAVDAVNGVPCWASLTTRDGQASEDFYGNVLGWFFEDSELGPEYRMAVRDGAPVAGLNETAVPRQMPVRWTVFFAVADADQVSDRIVERGATVAVGPLRLGEGRAVVAADPYGAPFGLWQGERPQGWAIGAGQAPAWLQLHTLDVFDSALFYGAVLDWSKEPGCEVGYEVLEDEVHVRAHGETVATLSGGARPAAPDPRSRPHWDIFFRSPDIDAATDAAARAGGRTVDPPHPTPHGRAATLRDPDGALFSLLET</sequence>
<organism evidence="3 4">
    <name type="scientific">Streptomyces albiaxialis</name>
    <dbReference type="NCBI Taxonomy" id="329523"/>
    <lineage>
        <taxon>Bacteria</taxon>
        <taxon>Bacillati</taxon>
        <taxon>Actinomycetota</taxon>
        <taxon>Actinomycetes</taxon>
        <taxon>Kitasatosporales</taxon>
        <taxon>Streptomycetaceae</taxon>
        <taxon>Streptomyces</taxon>
    </lineage>
</organism>
<feature type="region of interest" description="Disordered" evidence="1">
    <location>
        <begin position="221"/>
        <end position="244"/>
    </location>
</feature>
<feature type="domain" description="VOC" evidence="2">
    <location>
        <begin position="135"/>
        <end position="256"/>
    </location>
</feature>
<evidence type="ECO:0000313" key="3">
    <source>
        <dbReference type="EMBL" id="GAA2097774.1"/>
    </source>
</evidence>
<protein>
    <submittedName>
        <fullName evidence="3">VOC family protein</fullName>
    </submittedName>
</protein>
<evidence type="ECO:0000313" key="4">
    <source>
        <dbReference type="Proteomes" id="UP001500016"/>
    </source>
</evidence>
<accession>A0ABN2WRR4</accession>
<dbReference type="Proteomes" id="UP001500016">
    <property type="component" value="Unassembled WGS sequence"/>
</dbReference>